<comment type="subcellular location">
    <subcellularLocation>
        <location evidence="1">Cell membrane</location>
        <topology evidence="1">Multi-pass membrane protein</topology>
    </subcellularLocation>
</comment>
<comment type="caution">
    <text evidence="8">The sequence shown here is derived from an EMBL/GenBank/DDBJ whole genome shotgun (WGS) entry which is preliminary data.</text>
</comment>
<keyword evidence="6 7" id="KW-0472">Membrane</keyword>
<feature type="transmembrane region" description="Helical" evidence="7">
    <location>
        <begin position="55"/>
        <end position="77"/>
    </location>
</feature>
<name>A0A2N3HQX6_9BACT</name>
<evidence type="ECO:0000256" key="3">
    <source>
        <dbReference type="ARBA" id="ARBA00022475"/>
    </source>
</evidence>
<dbReference type="Pfam" id="PF04226">
    <property type="entry name" value="Transgly_assoc"/>
    <property type="match status" value="1"/>
</dbReference>
<organism evidence="8 9">
    <name type="scientific">Labilibaculum filiforme</name>
    <dbReference type="NCBI Taxonomy" id="1940526"/>
    <lineage>
        <taxon>Bacteria</taxon>
        <taxon>Pseudomonadati</taxon>
        <taxon>Bacteroidota</taxon>
        <taxon>Bacteroidia</taxon>
        <taxon>Marinilabiliales</taxon>
        <taxon>Marinifilaceae</taxon>
        <taxon>Labilibaculum</taxon>
    </lineage>
</organism>
<accession>A0A2N3HQX6</accession>
<dbReference type="InterPro" id="IPR007341">
    <property type="entry name" value="Transgly_assoc"/>
</dbReference>
<comment type="similarity">
    <text evidence="2">Belongs to the UPF0410 family.</text>
</comment>
<dbReference type="PANTHER" id="PTHR33884:SF3">
    <property type="entry name" value="UPF0410 PROTEIN YMGE"/>
    <property type="match status" value="1"/>
</dbReference>
<reference evidence="8 9" key="1">
    <citation type="journal article" date="2017" name="Front. Microbiol.">
        <title>Labilibaculum manganireducens gen. nov., sp. nov. and Labilibaculum filiforme sp. nov., Novel Bacteroidetes Isolated from Subsurface Sediments of the Baltic Sea.</title>
        <authorList>
            <person name="Vandieken V."/>
            <person name="Marshall I.P."/>
            <person name="Niemann H."/>
            <person name="Engelen B."/>
            <person name="Cypionka H."/>
        </authorList>
    </citation>
    <scope>NUCLEOTIDE SEQUENCE [LARGE SCALE GENOMIC DNA]</scope>
    <source>
        <strain evidence="8 9">59.16B</strain>
    </source>
</reference>
<keyword evidence="9" id="KW-1185">Reference proteome</keyword>
<protein>
    <submittedName>
        <fullName evidence="8">Transglycosylase</fullName>
    </submittedName>
</protein>
<dbReference type="RefSeq" id="WP_101263349.1">
    <property type="nucleotide sequence ID" value="NZ_MVDD01000025.1"/>
</dbReference>
<keyword evidence="3" id="KW-1003">Cell membrane</keyword>
<dbReference type="PANTHER" id="PTHR33884">
    <property type="entry name" value="UPF0410 PROTEIN YMGE"/>
    <property type="match status" value="1"/>
</dbReference>
<evidence type="ECO:0000256" key="6">
    <source>
        <dbReference type="ARBA" id="ARBA00023136"/>
    </source>
</evidence>
<feature type="transmembrane region" description="Helical" evidence="7">
    <location>
        <begin position="6"/>
        <end position="21"/>
    </location>
</feature>
<evidence type="ECO:0000256" key="4">
    <source>
        <dbReference type="ARBA" id="ARBA00022692"/>
    </source>
</evidence>
<evidence type="ECO:0000256" key="5">
    <source>
        <dbReference type="ARBA" id="ARBA00022989"/>
    </source>
</evidence>
<sequence length="82" mass="8686">MHYLIFLLIGLIAGWIAGILLKGRGYGILINMLLGVIGSFIGGTIFSIFGIHLSGFFGLLLSSTIGAIGVIWLVGLISKHKT</sequence>
<evidence type="ECO:0000313" key="9">
    <source>
        <dbReference type="Proteomes" id="UP000233535"/>
    </source>
</evidence>
<dbReference type="Proteomes" id="UP000233535">
    <property type="component" value="Unassembled WGS sequence"/>
</dbReference>
<evidence type="ECO:0000256" key="2">
    <source>
        <dbReference type="ARBA" id="ARBA00011006"/>
    </source>
</evidence>
<evidence type="ECO:0000256" key="7">
    <source>
        <dbReference type="SAM" id="Phobius"/>
    </source>
</evidence>
<feature type="transmembrane region" description="Helical" evidence="7">
    <location>
        <begin position="28"/>
        <end position="49"/>
    </location>
</feature>
<evidence type="ECO:0000313" key="8">
    <source>
        <dbReference type="EMBL" id="PKQ60456.1"/>
    </source>
</evidence>
<keyword evidence="4 7" id="KW-0812">Transmembrane</keyword>
<keyword evidence="5 7" id="KW-1133">Transmembrane helix</keyword>
<dbReference type="GO" id="GO:0005886">
    <property type="term" value="C:plasma membrane"/>
    <property type="evidence" value="ECO:0007669"/>
    <property type="project" value="UniProtKB-SubCell"/>
</dbReference>
<gene>
    <name evidence="8" type="ORF">BZG02_19055</name>
</gene>
<dbReference type="EMBL" id="MVDD01000025">
    <property type="protein sequence ID" value="PKQ60456.1"/>
    <property type="molecule type" value="Genomic_DNA"/>
</dbReference>
<proteinExistence type="inferred from homology"/>
<evidence type="ECO:0000256" key="1">
    <source>
        <dbReference type="ARBA" id="ARBA00004651"/>
    </source>
</evidence>
<dbReference type="AlphaFoldDB" id="A0A2N3HQX6"/>